<gene>
    <name evidence="2" type="ORF">GALMADRAFT_210753</name>
</gene>
<sequence>MAFLTCNLANGVKPRVYEMKSKAKARPTKDNSKTKPKGNHRKHITSSDEESEEEDKDSQLSDREKGRKDDAPRSLTEKGRLRLLIKTWSQLGRKLRKLMMLQVSRKQLATKIAELEEKPVKKDLTLDLLTIMTDKFTVKFKTGPTELIATNNQFVKHMKNLRTEIIAAPGMISITKDGWSVDTMKASFQGMLAHWIEVKDRKWKMQVAVIGFKALSGAHSGEKLGSCLGHVVNLGNVDVMKHITKIAAVKNATAIWEYDPTHDDNHVLGGSLDVIPIALFLTLADELYSPIATLHCDNQLVKHILWMCSRWWSKIGSGWLMPTTYWLYVSLFSVQQYFSSEKQPTLWPLVATFFIMQTRWLPYRVWFYHWK</sequence>
<proteinExistence type="predicted"/>
<reference evidence="3" key="1">
    <citation type="journal article" date="2014" name="Proc. Natl. Acad. Sci. U.S.A.">
        <title>Extensive sampling of basidiomycete genomes demonstrates inadequacy of the white-rot/brown-rot paradigm for wood decay fungi.</title>
        <authorList>
            <person name="Riley R."/>
            <person name="Salamov A.A."/>
            <person name="Brown D.W."/>
            <person name="Nagy L.G."/>
            <person name="Floudas D."/>
            <person name="Held B.W."/>
            <person name="Levasseur A."/>
            <person name="Lombard V."/>
            <person name="Morin E."/>
            <person name="Otillar R."/>
            <person name="Lindquist E.A."/>
            <person name="Sun H."/>
            <person name="LaButti K.M."/>
            <person name="Schmutz J."/>
            <person name="Jabbour D."/>
            <person name="Luo H."/>
            <person name="Baker S.E."/>
            <person name="Pisabarro A.G."/>
            <person name="Walton J.D."/>
            <person name="Blanchette R.A."/>
            <person name="Henrissat B."/>
            <person name="Martin F."/>
            <person name="Cullen D."/>
            <person name="Hibbett D.S."/>
            <person name="Grigoriev I.V."/>
        </authorList>
    </citation>
    <scope>NUCLEOTIDE SEQUENCE [LARGE SCALE GENOMIC DNA]</scope>
    <source>
        <strain evidence="3">CBS 339.88</strain>
    </source>
</reference>
<organism evidence="2 3">
    <name type="scientific">Galerina marginata (strain CBS 339.88)</name>
    <dbReference type="NCBI Taxonomy" id="685588"/>
    <lineage>
        <taxon>Eukaryota</taxon>
        <taxon>Fungi</taxon>
        <taxon>Dikarya</taxon>
        <taxon>Basidiomycota</taxon>
        <taxon>Agaricomycotina</taxon>
        <taxon>Agaricomycetes</taxon>
        <taxon>Agaricomycetidae</taxon>
        <taxon>Agaricales</taxon>
        <taxon>Agaricineae</taxon>
        <taxon>Strophariaceae</taxon>
        <taxon>Galerina</taxon>
    </lineage>
</organism>
<protein>
    <submittedName>
        <fullName evidence="2">Uncharacterized protein</fullName>
    </submittedName>
</protein>
<dbReference type="EMBL" id="KL142379">
    <property type="protein sequence ID" value="KDR76045.1"/>
    <property type="molecule type" value="Genomic_DNA"/>
</dbReference>
<dbReference type="OrthoDB" id="2749294at2759"/>
<name>A0A067SYN9_GALM3</name>
<dbReference type="Proteomes" id="UP000027222">
    <property type="component" value="Unassembled WGS sequence"/>
</dbReference>
<accession>A0A067SYN9</accession>
<dbReference type="AlphaFoldDB" id="A0A067SYN9"/>
<evidence type="ECO:0000256" key="1">
    <source>
        <dbReference type="SAM" id="MobiDB-lite"/>
    </source>
</evidence>
<keyword evidence="3" id="KW-1185">Reference proteome</keyword>
<feature type="region of interest" description="Disordered" evidence="1">
    <location>
        <begin position="1"/>
        <end position="74"/>
    </location>
</feature>
<feature type="compositionally biased region" description="Basic and acidic residues" evidence="1">
    <location>
        <begin position="57"/>
        <end position="74"/>
    </location>
</feature>
<evidence type="ECO:0000313" key="3">
    <source>
        <dbReference type="Proteomes" id="UP000027222"/>
    </source>
</evidence>
<evidence type="ECO:0000313" key="2">
    <source>
        <dbReference type="EMBL" id="KDR76045.1"/>
    </source>
</evidence>
<dbReference type="HOGENOM" id="CLU_746063_0_0_1"/>
<feature type="compositionally biased region" description="Basic residues" evidence="1">
    <location>
        <begin position="34"/>
        <end position="44"/>
    </location>
</feature>
<feature type="compositionally biased region" description="Acidic residues" evidence="1">
    <location>
        <begin position="47"/>
        <end position="56"/>
    </location>
</feature>
<feature type="compositionally biased region" description="Basic and acidic residues" evidence="1">
    <location>
        <begin position="15"/>
        <end position="33"/>
    </location>
</feature>